<dbReference type="eggNOG" id="COG5263">
    <property type="taxonomic scope" value="Bacteria"/>
</dbReference>
<dbReference type="Gene3D" id="2.160.20.10">
    <property type="entry name" value="Single-stranded right-handed beta-helix, Pectin lyase-like"/>
    <property type="match status" value="1"/>
</dbReference>
<dbReference type="PANTHER" id="PTHR40088">
    <property type="entry name" value="PECTATE LYASE (EUROFUNG)"/>
    <property type="match status" value="1"/>
</dbReference>
<protein>
    <submittedName>
        <fullName evidence="12">Putative exopolygalacturonate lyase</fullName>
    </submittedName>
</protein>
<comment type="subcellular location">
    <subcellularLocation>
        <location evidence="2">Secreted</location>
    </subcellularLocation>
</comment>
<feature type="domain" description="Pel9A-like right handed beta-helix region" evidence="9">
    <location>
        <begin position="547"/>
        <end position="699"/>
    </location>
</feature>
<reference evidence="12 13" key="1">
    <citation type="journal article" date="2002" name="Proc. Natl. Acad. Sci. U.S.A.">
        <title>Extensive mosaic structure revealed by the complete genome sequence of uropathogenic Escherichia coli.</title>
        <authorList>
            <person name="Welch R.A."/>
            <person name="Burland V."/>
            <person name="Plunkett G.III."/>
            <person name="Redford P."/>
            <person name="Roesch P."/>
            <person name="Rasko D."/>
            <person name="Buckles E.L."/>
            <person name="Liou S.R."/>
            <person name="Boutin A."/>
            <person name="Hackett J."/>
            <person name="Stroud D."/>
            <person name="Mayhew G.F."/>
            <person name="Rose D.J."/>
            <person name="Zhou S."/>
            <person name="Schwartz D.C."/>
            <person name="Perna N.T."/>
            <person name="Mobley H.L."/>
            <person name="Donnenberg M.S."/>
            <person name="Blattner F.R."/>
        </authorList>
    </citation>
    <scope>NUCLEOTIDE SEQUENCE [LARGE SCALE GENOMIC DNA]</scope>
    <source>
        <strain evidence="13">CFT073 / ATCC 700928 / UPEC</strain>
    </source>
</reference>
<evidence type="ECO:0000259" key="11">
    <source>
        <dbReference type="Pfam" id="PF25850"/>
    </source>
</evidence>
<organism evidence="12 13">
    <name type="scientific">Escherichia coli O6:H1 (strain CFT073 / ATCC 700928 / UPEC)</name>
    <dbReference type="NCBI Taxonomy" id="199310"/>
    <lineage>
        <taxon>Bacteria</taxon>
        <taxon>Pseudomonadati</taxon>
        <taxon>Pseudomonadota</taxon>
        <taxon>Gammaproteobacteria</taxon>
        <taxon>Enterobacterales</taxon>
        <taxon>Enterobacteriaceae</taxon>
        <taxon>Escherichia</taxon>
    </lineage>
</organism>
<keyword evidence="6" id="KW-0106">Calcium</keyword>
<evidence type="ECO:0000313" key="12">
    <source>
        <dbReference type="EMBL" id="AAN78811.1"/>
    </source>
</evidence>
<dbReference type="AlphaFoldDB" id="A0A0H2V4G4"/>
<dbReference type="SUPFAM" id="SSF51126">
    <property type="entry name" value="Pectin lyase-like"/>
    <property type="match status" value="1"/>
</dbReference>
<dbReference type="GO" id="GO:0046872">
    <property type="term" value="F:metal ion binding"/>
    <property type="evidence" value="ECO:0007669"/>
    <property type="project" value="UniProtKB-KW"/>
</dbReference>
<gene>
    <name evidence="12" type="ordered locus">c0323</name>
</gene>
<dbReference type="InterPro" id="IPR006626">
    <property type="entry name" value="PbH1"/>
</dbReference>
<dbReference type="EMBL" id="AE014075">
    <property type="protein sequence ID" value="AAN78811.1"/>
    <property type="molecule type" value="Genomic_DNA"/>
</dbReference>
<evidence type="ECO:0000256" key="7">
    <source>
        <dbReference type="ARBA" id="ARBA00023239"/>
    </source>
</evidence>
<evidence type="ECO:0000256" key="8">
    <source>
        <dbReference type="ARBA" id="ARBA00038263"/>
    </source>
</evidence>
<dbReference type="InterPro" id="IPR011050">
    <property type="entry name" value="Pectin_lyase_fold/virulence"/>
</dbReference>
<keyword evidence="4" id="KW-0479">Metal-binding</keyword>
<dbReference type="PANTHER" id="PTHR40088:SF1">
    <property type="entry name" value="PECTATE LYASE PEL9"/>
    <property type="match status" value="1"/>
</dbReference>
<dbReference type="SMART" id="SM00710">
    <property type="entry name" value="PbH1"/>
    <property type="match status" value="5"/>
</dbReference>
<dbReference type="InterPro" id="IPR012334">
    <property type="entry name" value="Pectin_lyas_fold"/>
</dbReference>
<dbReference type="GO" id="GO:0016837">
    <property type="term" value="F:carbon-oxygen lyase activity, acting on polysaccharides"/>
    <property type="evidence" value="ECO:0007669"/>
    <property type="project" value="TreeGrafter"/>
</dbReference>
<dbReference type="Pfam" id="PF22842">
    <property type="entry name" value="Pel9A-like_beta_helix"/>
    <property type="match status" value="1"/>
</dbReference>
<dbReference type="InterPro" id="IPR052052">
    <property type="entry name" value="Polysaccharide_Lyase_9"/>
</dbReference>
<evidence type="ECO:0000256" key="4">
    <source>
        <dbReference type="ARBA" id="ARBA00022723"/>
    </source>
</evidence>
<dbReference type="KEGG" id="ecc:c0323"/>
<keyword evidence="13" id="KW-1185">Reference proteome</keyword>
<evidence type="ECO:0000256" key="6">
    <source>
        <dbReference type="ARBA" id="ARBA00022837"/>
    </source>
</evidence>
<dbReference type="InterPro" id="IPR053868">
    <property type="entry name" value="Pel9A-like_beta_helix"/>
</dbReference>
<evidence type="ECO:0000256" key="1">
    <source>
        <dbReference type="ARBA" id="ARBA00001913"/>
    </source>
</evidence>
<accession>A0A0H2V4G4</accession>
<dbReference type="SMR" id="A0A0H2V4G4"/>
<keyword evidence="3" id="KW-0964">Secreted</keyword>
<keyword evidence="7 12" id="KW-0456">Lyase</keyword>
<evidence type="ECO:0000259" key="10">
    <source>
        <dbReference type="Pfam" id="PF25849"/>
    </source>
</evidence>
<dbReference type="Proteomes" id="UP000001410">
    <property type="component" value="Chromosome"/>
</dbReference>
<evidence type="ECO:0000259" key="9">
    <source>
        <dbReference type="Pfam" id="PF22842"/>
    </source>
</evidence>
<dbReference type="Pfam" id="PF25849">
    <property type="entry name" value="PelX_N"/>
    <property type="match status" value="1"/>
</dbReference>
<name>A0A0H2V4G4_ECOL6</name>
<comment type="similarity">
    <text evidence="8">Belongs to the polysaccharide lyase 9 family.</text>
</comment>
<dbReference type="HOGENOM" id="CLU_388226_0_0_6"/>
<proteinExistence type="inferred from homology"/>
<keyword evidence="5" id="KW-0732">Signal</keyword>
<dbReference type="InterPro" id="IPR058953">
    <property type="entry name" value="PelX-like_N"/>
</dbReference>
<evidence type="ECO:0000256" key="5">
    <source>
        <dbReference type="ARBA" id="ARBA00022729"/>
    </source>
</evidence>
<dbReference type="GO" id="GO:0005576">
    <property type="term" value="C:extracellular region"/>
    <property type="evidence" value="ECO:0007669"/>
    <property type="project" value="UniProtKB-SubCell"/>
</dbReference>
<feature type="domain" description="Pectate disaccharide-lyase-like central Ig-like" evidence="11">
    <location>
        <begin position="326"/>
        <end position="391"/>
    </location>
</feature>
<evidence type="ECO:0000313" key="13">
    <source>
        <dbReference type="Proteomes" id="UP000001410"/>
    </source>
</evidence>
<sequence>MNMTSASVITMLALNLKTKQGHSRMNKHTLLLTVLFLNLICTPVFAQNWQVATFGQSTDLNFSSLIDSAKIGRNNAWLAGNNNFLEAGKFYTLPTDFFIESRGGKIANSHDGMTVFYTIVPVTQTFRLEADLTLEQIGPEVNGKSPAGQEGAGLFVRDIIGPQRQEPQSAGTEEYPQASNILMNAFITQNKKNDNLVQITSIVREGVIKTWGNEGITIKKQPIIENINFTQKRNIHMTIERLPEKFILTAFDTDRKENQSWQFSDYSGFMNQLDNNSLAIGFFAARNAKLRVKNASFKPGKPLVDYKQLTSRQFSRVRHKAPELFLASPQSVVRNSTTLQFLANQAGIVSIDNDKQTKQVQAGELVQFPVTLQKKHNDFTVNFNVDGNISKKAIRIEQVKSNLTDPYEIYVCSDCRQGARGSKNDPVDLQTAVKFVAPGGNIYLNDGQYHGITLDRELSGIPGKYKTISAINPHKAIFINKTFNLDASYWHLKSVVFDGNVDNGNNKPAYLRIAGSYNIIEHVIARNNDDTGISISAKDKNRFFWPAHNLVLNSDSYNNLDLSGINADGFAAKLGVGPGNIFRGCIAHNNADDGWDLFNKIEDGPNASVTIENSVAYENGLPYNKADILKGSIGNGFKLGGEGQPVNHKVINSIAINNNMDGFTDNFNTGSLIVRNNIAMNNARYNYILRTNPYKFPSSILFDNNYSIRDDWENKIKDFLGDTVNSVNYKLLVSHETGPVQKDLFFTRDDSGNIIYPDFFLNIINKFN</sequence>
<evidence type="ECO:0000256" key="3">
    <source>
        <dbReference type="ARBA" id="ARBA00022525"/>
    </source>
</evidence>
<evidence type="ECO:0000256" key="2">
    <source>
        <dbReference type="ARBA" id="ARBA00004613"/>
    </source>
</evidence>
<dbReference type="Pfam" id="PF25850">
    <property type="entry name" value="PelX_Ig"/>
    <property type="match status" value="1"/>
</dbReference>
<comment type="cofactor">
    <cofactor evidence="1">
        <name>Ca(2+)</name>
        <dbReference type="ChEBI" id="CHEBI:29108"/>
    </cofactor>
</comment>
<dbReference type="STRING" id="199310.c0323"/>
<dbReference type="InterPro" id="IPR058863">
    <property type="entry name" value="PelX-like_Ig"/>
</dbReference>
<feature type="domain" description="Pectate disaccharide-lyase-like N-terminal" evidence="10">
    <location>
        <begin position="51"/>
        <end position="298"/>
    </location>
</feature>